<keyword evidence="7" id="KW-1185">Reference proteome</keyword>
<dbReference type="PANTHER" id="PTHR10146">
    <property type="entry name" value="PROLINE SYNTHETASE CO-TRANSCRIBED BACTERIAL HOMOLOG PROTEIN"/>
    <property type="match status" value="1"/>
</dbReference>
<dbReference type="NCBIfam" id="TIGR00044">
    <property type="entry name" value="YggS family pyridoxal phosphate-dependent enzyme"/>
    <property type="match status" value="1"/>
</dbReference>
<evidence type="ECO:0000256" key="4">
    <source>
        <dbReference type="RuleBase" id="RU004514"/>
    </source>
</evidence>
<dbReference type="PANTHER" id="PTHR10146:SF14">
    <property type="entry name" value="PYRIDOXAL PHOSPHATE HOMEOSTASIS PROTEIN"/>
    <property type="match status" value="1"/>
</dbReference>
<name>A0A975BAH6_9BACT</name>
<proteinExistence type="inferred from homology"/>
<protein>
    <recommendedName>
        <fullName evidence="2">Pyridoxal phosphate homeostasis protein</fullName>
        <shortName evidence="2">PLP homeostasis protein</shortName>
    </recommendedName>
</protein>
<evidence type="ECO:0000313" key="6">
    <source>
        <dbReference type="EMBL" id="QTA81654.1"/>
    </source>
</evidence>
<dbReference type="RefSeq" id="WP_207687664.1">
    <property type="nucleotide sequence ID" value="NZ_CP061799.1"/>
</dbReference>
<evidence type="ECO:0000259" key="5">
    <source>
        <dbReference type="Pfam" id="PF01168"/>
    </source>
</evidence>
<feature type="modified residue" description="N6-(pyridoxal phosphate)lysine" evidence="2 3">
    <location>
        <position position="25"/>
    </location>
</feature>
<evidence type="ECO:0000256" key="3">
    <source>
        <dbReference type="PIRSR" id="PIRSR004848-1"/>
    </source>
</evidence>
<dbReference type="GO" id="GO:0030170">
    <property type="term" value="F:pyridoxal phosphate binding"/>
    <property type="evidence" value="ECO:0007669"/>
    <property type="project" value="UniProtKB-UniRule"/>
</dbReference>
<dbReference type="CDD" id="cd00635">
    <property type="entry name" value="PLPDE_III_YBL036c_like"/>
    <property type="match status" value="1"/>
</dbReference>
<accession>A0A975BAH6</accession>
<gene>
    <name evidence="6" type="ORF">dnl_39970</name>
</gene>
<reference evidence="6" key="1">
    <citation type="journal article" date="2021" name="Microb. Physiol.">
        <title>Proteogenomic Insights into the Physiology of Marine, Sulfate-Reducing, Filamentous Desulfonema limicola and Desulfonema magnum.</title>
        <authorList>
            <person name="Schnaars V."/>
            <person name="Wohlbrand L."/>
            <person name="Scheve S."/>
            <person name="Hinrichs C."/>
            <person name="Reinhardt R."/>
            <person name="Rabus R."/>
        </authorList>
    </citation>
    <scope>NUCLEOTIDE SEQUENCE</scope>
    <source>
        <strain evidence="6">5ac10</strain>
    </source>
</reference>
<dbReference type="KEGG" id="dli:dnl_39970"/>
<evidence type="ECO:0000313" key="7">
    <source>
        <dbReference type="Proteomes" id="UP000663720"/>
    </source>
</evidence>
<comment type="cofactor">
    <cofactor evidence="3">
        <name>pyridoxal 5'-phosphate</name>
        <dbReference type="ChEBI" id="CHEBI:597326"/>
    </cofactor>
</comment>
<dbReference type="Gene3D" id="3.20.20.10">
    <property type="entry name" value="Alanine racemase"/>
    <property type="match status" value="1"/>
</dbReference>
<dbReference type="PIRSF" id="PIRSF004848">
    <property type="entry name" value="YBL036c_PLPDEIII"/>
    <property type="match status" value="1"/>
</dbReference>
<dbReference type="Pfam" id="PF01168">
    <property type="entry name" value="Ala_racemase_N"/>
    <property type="match status" value="1"/>
</dbReference>
<feature type="domain" description="Alanine racemase N-terminal" evidence="5">
    <location>
        <begin position="3"/>
        <end position="221"/>
    </location>
</feature>
<dbReference type="Proteomes" id="UP000663720">
    <property type="component" value="Chromosome"/>
</dbReference>
<evidence type="ECO:0000256" key="1">
    <source>
        <dbReference type="ARBA" id="ARBA00022898"/>
    </source>
</evidence>
<evidence type="ECO:0000256" key="2">
    <source>
        <dbReference type="HAMAP-Rule" id="MF_02087"/>
    </source>
</evidence>
<organism evidence="6 7">
    <name type="scientific">Desulfonema limicola</name>
    <dbReference type="NCBI Taxonomy" id="45656"/>
    <lineage>
        <taxon>Bacteria</taxon>
        <taxon>Pseudomonadati</taxon>
        <taxon>Thermodesulfobacteriota</taxon>
        <taxon>Desulfobacteria</taxon>
        <taxon>Desulfobacterales</taxon>
        <taxon>Desulfococcaceae</taxon>
        <taxon>Desulfonema</taxon>
    </lineage>
</organism>
<dbReference type="SUPFAM" id="SSF51419">
    <property type="entry name" value="PLP-binding barrel"/>
    <property type="match status" value="1"/>
</dbReference>
<dbReference type="InterPro" id="IPR011078">
    <property type="entry name" value="PyrdxlP_homeostasis"/>
</dbReference>
<keyword evidence="1 2" id="KW-0663">Pyridoxal phosphate</keyword>
<dbReference type="HAMAP" id="MF_02087">
    <property type="entry name" value="PLP_homeostasis"/>
    <property type="match status" value="1"/>
</dbReference>
<dbReference type="AlphaFoldDB" id="A0A975BAH6"/>
<dbReference type="EMBL" id="CP061799">
    <property type="protein sequence ID" value="QTA81654.1"/>
    <property type="molecule type" value="Genomic_DNA"/>
</dbReference>
<comment type="function">
    <text evidence="2">Pyridoxal 5'-phosphate (PLP)-binding protein, which is involved in PLP homeostasis.</text>
</comment>
<sequence length="223" mass="24912">MSITENYLKIRNQVPEHVTIVLACKKRTPKEVAEVIDAGASDIGENYVQEGGKMFDALGDKAYKARWHMIGPLQKNKINKALRIFDSIQTVHSCEQAADIDKRAQALGKKVSVFIEINIGEESAKSGIAAEYEAVKSLAEDISNLGSLNLEGIMTMGPFYEDPENIRPYFRRTKEIFDKIKSLNLPDTDMKYLSMGMSDSYKVAIEEGSNMIRLGTIIFGPRI</sequence>
<dbReference type="InterPro" id="IPR029066">
    <property type="entry name" value="PLP-binding_barrel"/>
</dbReference>
<comment type="similarity">
    <text evidence="2 4">Belongs to the pyridoxal phosphate-binding protein YggS/PROSC family.</text>
</comment>
<dbReference type="InterPro" id="IPR001608">
    <property type="entry name" value="Ala_racemase_N"/>
</dbReference>